<feature type="transmembrane region" description="Helical" evidence="6">
    <location>
        <begin position="287"/>
        <end position="307"/>
    </location>
</feature>
<evidence type="ECO:0000256" key="5">
    <source>
        <dbReference type="ARBA" id="ARBA00023136"/>
    </source>
</evidence>
<keyword evidence="9" id="KW-1185">Reference proteome</keyword>
<name>A0A8K0UWM8_9AGAR</name>
<feature type="domain" description="Major facilitator superfamily (MFS) profile" evidence="7">
    <location>
        <begin position="57"/>
        <end position="472"/>
    </location>
</feature>
<protein>
    <submittedName>
        <fullName evidence="8">MFS general substrate transporter</fullName>
    </submittedName>
</protein>
<keyword evidence="2" id="KW-0813">Transport</keyword>
<comment type="caution">
    <text evidence="8">The sequence shown here is derived from an EMBL/GenBank/DDBJ whole genome shotgun (WGS) entry which is preliminary data.</text>
</comment>
<evidence type="ECO:0000313" key="9">
    <source>
        <dbReference type="Proteomes" id="UP000813824"/>
    </source>
</evidence>
<evidence type="ECO:0000256" key="2">
    <source>
        <dbReference type="ARBA" id="ARBA00022448"/>
    </source>
</evidence>
<evidence type="ECO:0000256" key="6">
    <source>
        <dbReference type="SAM" id="Phobius"/>
    </source>
</evidence>
<sequence>MSNGEENLNGRKEESYVIDEKNGSSISGIEAPGGNDLAQQFPTVNDKQLVRRIDLRLLPVLSLLYVLSFLDRVNIGNAAIFGLKADLRLTGDQFNTALLIFFIPFVVFEVPSNVFLKRLQPHVWLGGCILAFGLITLFQGFTKNYGGMLACRFFLGIFEAGVLPGCFYLMSMWYKRDEAQKRYTLLFSGCTFAGAFGGLLASAIGKMHHMRGLLGWRWVFILEGCLTCVASVFFYLCIPNFPNASKWLSQEEKDYIHAKLQADVGAVDPHESLTFKRALRIITDYKVILGGLQYFGLVVTAYSFVYFTPTIILTYGHDAITTQLLSVPPYACALLVAMAAAYISDRLAHRFLFALGSVLLAISGLVILAIVHDNTNLQYAALFMVASGSFTAQPIVLCWFSMNVRGHIERGIAIGWQIGFGGIGGIIASFSFLAKDAPQYRAGYRICIGFQCLTALTLTLYYVGVSIENRRLRNRPSEGEQVEAEDIDSVTPFKYYT</sequence>
<dbReference type="OrthoDB" id="2985014at2759"/>
<keyword evidence="3 6" id="KW-0812">Transmembrane</keyword>
<dbReference type="Pfam" id="PF07690">
    <property type="entry name" value="MFS_1"/>
    <property type="match status" value="1"/>
</dbReference>
<dbReference type="InterPro" id="IPR020846">
    <property type="entry name" value="MFS_dom"/>
</dbReference>
<dbReference type="PROSITE" id="PS50850">
    <property type="entry name" value="MFS"/>
    <property type="match status" value="1"/>
</dbReference>
<dbReference type="FunFam" id="1.20.1250.20:FF:000068">
    <property type="entry name" value="MFS general substrate transporter"/>
    <property type="match status" value="1"/>
</dbReference>
<organism evidence="8 9">
    <name type="scientific">Cristinia sonorae</name>
    <dbReference type="NCBI Taxonomy" id="1940300"/>
    <lineage>
        <taxon>Eukaryota</taxon>
        <taxon>Fungi</taxon>
        <taxon>Dikarya</taxon>
        <taxon>Basidiomycota</taxon>
        <taxon>Agaricomycotina</taxon>
        <taxon>Agaricomycetes</taxon>
        <taxon>Agaricomycetidae</taxon>
        <taxon>Agaricales</taxon>
        <taxon>Pleurotineae</taxon>
        <taxon>Stephanosporaceae</taxon>
        <taxon>Cristinia</taxon>
    </lineage>
</organism>
<dbReference type="Gene3D" id="1.20.1250.20">
    <property type="entry name" value="MFS general substrate transporter like domains"/>
    <property type="match status" value="2"/>
</dbReference>
<dbReference type="PANTHER" id="PTHR43791:SF46">
    <property type="entry name" value="MAJOR FACILITATOR SUPERFAMILY (MFS) PROFILE DOMAIN-CONTAINING PROTEIN-RELATED"/>
    <property type="match status" value="1"/>
</dbReference>
<dbReference type="AlphaFoldDB" id="A0A8K0UWM8"/>
<keyword evidence="5 6" id="KW-0472">Membrane</keyword>
<accession>A0A8K0UWM8</accession>
<dbReference type="FunFam" id="1.20.1250.20:FF:000034">
    <property type="entry name" value="MFS general substrate transporter"/>
    <property type="match status" value="1"/>
</dbReference>
<evidence type="ECO:0000313" key="8">
    <source>
        <dbReference type="EMBL" id="KAH8106173.1"/>
    </source>
</evidence>
<evidence type="ECO:0000256" key="1">
    <source>
        <dbReference type="ARBA" id="ARBA00004141"/>
    </source>
</evidence>
<evidence type="ECO:0000256" key="3">
    <source>
        <dbReference type="ARBA" id="ARBA00022692"/>
    </source>
</evidence>
<proteinExistence type="predicted"/>
<feature type="transmembrane region" description="Helical" evidence="6">
    <location>
        <begin position="95"/>
        <end position="116"/>
    </location>
</feature>
<dbReference type="PANTHER" id="PTHR43791">
    <property type="entry name" value="PERMEASE-RELATED"/>
    <property type="match status" value="1"/>
</dbReference>
<feature type="transmembrane region" description="Helical" evidence="6">
    <location>
        <begin position="153"/>
        <end position="171"/>
    </location>
</feature>
<dbReference type="InterPro" id="IPR011701">
    <property type="entry name" value="MFS"/>
</dbReference>
<evidence type="ECO:0000256" key="4">
    <source>
        <dbReference type="ARBA" id="ARBA00022989"/>
    </source>
</evidence>
<dbReference type="GO" id="GO:0005886">
    <property type="term" value="C:plasma membrane"/>
    <property type="evidence" value="ECO:0007669"/>
    <property type="project" value="TreeGrafter"/>
</dbReference>
<dbReference type="InterPro" id="IPR036259">
    <property type="entry name" value="MFS_trans_sf"/>
</dbReference>
<feature type="transmembrane region" description="Helical" evidence="6">
    <location>
        <begin position="327"/>
        <end position="344"/>
    </location>
</feature>
<reference evidence="8" key="1">
    <citation type="journal article" date="2021" name="New Phytol.">
        <title>Evolutionary innovations through gain and loss of genes in the ectomycorrhizal Boletales.</title>
        <authorList>
            <person name="Wu G."/>
            <person name="Miyauchi S."/>
            <person name="Morin E."/>
            <person name="Kuo A."/>
            <person name="Drula E."/>
            <person name="Varga T."/>
            <person name="Kohler A."/>
            <person name="Feng B."/>
            <person name="Cao Y."/>
            <person name="Lipzen A."/>
            <person name="Daum C."/>
            <person name="Hundley H."/>
            <person name="Pangilinan J."/>
            <person name="Johnson J."/>
            <person name="Barry K."/>
            <person name="LaButti K."/>
            <person name="Ng V."/>
            <person name="Ahrendt S."/>
            <person name="Min B."/>
            <person name="Choi I.G."/>
            <person name="Park H."/>
            <person name="Plett J.M."/>
            <person name="Magnuson J."/>
            <person name="Spatafora J.W."/>
            <person name="Nagy L.G."/>
            <person name="Henrissat B."/>
            <person name="Grigoriev I.V."/>
            <person name="Yang Z.L."/>
            <person name="Xu J."/>
            <person name="Martin F.M."/>
        </authorList>
    </citation>
    <scope>NUCLEOTIDE SEQUENCE</scope>
    <source>
        <strain evidence="8">KKN 215</strain>
    </source>
</reference>
<feature type="transmembrane region" description="Helical" evidence="6">
    <location>
        <begin position="377"/>
        <end position="400"/>
    </location>
</feature>
<feature type="transmembrane region" description="Helical" evidence="6">
    <location>
        <begin position="351"/>
        <end position="371"/>
    </location>
</feature>
<gene>
    <name evidence="8" type="ORF">BXZ70DRAFT_421072</name>
</gene>
<keyword evidence="4 6" id="KW-1133">Transmembrane helix</keyword>
<feature type="transmembrane region" description="Helical" evidence="6">
    <location>
        <begin position="123"/>
        <end position="141"/>
    </location>
</feature>
<evidence type="ECO:0000259" key="7">
    <source>
        <dbReference type="PROSITE" id="PS50850"/>
    </source>
</evidence>
<dbReference type="SUPFAM" id="SSF103473">
    <property type="entry name" value="MFS general substrate transporter"/>
    <property type="match status" value="1"/>
</dbReference>
<feature type="transmembrane region" description="Helical" evidence="6">
    <location>
        <begin position="183"/>
        <end position="204"/>
    </location>
</feature>
<feature type="transmembrane region" description="Helical" evidence="6">
    <location>
        <begin position="57"/>
        <end position="75"/>
    </location>
</feature>
<feature type="transmembrane region" description="Helical" evidence="6">
    <location>
        <begin position="412"/>
        <end position="430"/>
    </location>
</feature>
<comment type="subcellular location">
    <subcellularLocation>
        <location evidence="1">Membrane</location>
        <topology evidence="1">Multi-pass membrane protein</topology>
    </subcellularLocation>
</comment>
<dbReference type="EMBL" id="JAEVFJ010000003">
    <property type="protein sequence ID" value="KAH8106173.1"/>
    <property type="molecule type" value="Genomic_DNA"/>
</dbReference>
<dbReference type="GO" id="GO:0022857">
    <property type="term" value="F:transmembrane transporter activity"/>
    <property type="evidence" value="ECO:0007669"/>
    <property type="project" value="InterPro"/>
</dbReference>
<feature type="transmembrane region" description="Helical" evidence="6">
    <location>
        <begin position="216"/>
        <end position="238"/>
    </location>
</feature>
<dbReference type="Proteomes" id="UP000813824">
    <property type="component" value="Unassembled WGS sequence"/>
</dbReference>
<feature type="transmembrane region" description="Helical" evidence="6">
    <location>
        <begin position="442"/>
        <end position="463"/>
    </location>
</feature>